<keyword evidence="3" id="KW-1185">Reference proteome</keyword>
<keyword evidence="2" id="KW-0808">Transferase</keyword>
<sequence length="106" mass="11753">MANYSDEEAALADGIQIVHEPDASRFAVYQQQDEARSLVGEAHYSLRRSGKVDFDHTLIIPRLRGTGLSNLLAQHALTSDVAKSNEITASCWFIAQYLARNPELAH</sequence>
<accession>A0A7G9S6F3</accession>
<dbReference type="RefSeq" id="WP_187555895.1">
    <property type="nucleotide sequence ID" value="NZ_CP060716.1"/>
</dbReference>
<evidence type="ECO:0000313" key="3">
    <source>
        <dbReference type="Proteomes" id="UP000515934"/>
    </source>
</evidence>
<gene>
    <name evidence="2" type="ORF">H9L06_03670</name>
</gene>
<dbReference type="InterPro" id="IPR031165">
    <property type="entry name" value="GNAT_YJDJ"/>
</dbReference>
<feature type="domain" description="N-acetyltransferase" evidence="1">
    <location>
        <begin position="18"/>
        <end position="106"/>
    </location>
</feature>
<dbReference type="Pfam" id="PF14542">
    <property type="entry name" value="Acetyltransf_CG"/>
    <property type="match status" value="1"/>
</dbReference>
<dbReference type="PANTHER" id="PTHR31435">
    <property type="entry name" value="PROTEIN NATD1"/>
    <property type="match status" value="1"/>
</dbReference>
<reference evidence="2 3" key="1">
    <citation type="submission" date="2020-08" db="EMBL/GenBank/DDBJ databases">
        <title>Genome sequence of Leucobacter denitrificans KACC 14055T.</title>
        <authorList>
            <person name="Hyun D.-W."/>
            <person name="Bae J.-W."/>
        </authorList>
    </citation>
    <scope>NUCLEOTIDE SEQUENCE [LARGE SCALE GENOMIC DNA]</scope>
    <source>
        <strain evidence="2 3">KACC 14055</strain>
    </source>
</reference>
<dbReference type="Proteomes" id="UP000515934">
    <property type="component" value="Chromosome"/>
</dbReference>
<dbReference type="GO" id="GO:0016740">
    <property type="term" value="F:transferase activity"/>
    <property type="evidence" value="ECO:0007669"/>
    <property type="project" value="UniProtKB-KW"/>
</dbReference>
<dbReference type="InterPro" id="IPR016181">
    <property type="entry name" value="Acyl_CoA_acyltransferase"/>
</dbReference>
<dbReference type="PROSITE" id="PS51729">
    <property type="entry name" value="GNAT_YJDJ"/>
    <property type="match status" value="1"/>
</dbReference>
<dbReference type="KEGG" id="ldn:H9L06_03670"/>
<dbReference type="InterPro" id="IPR045057">
    <property type="entry name" value="Gcn5-rel_NAT"/>
</dbReference>
<organism evidence="2 3">
    <name type="scientific">Leucobacter denitrificans</name>
    <dbReference type="NCBI Taxonomy" id="683042"/>
    <lineage>
        <taxon>Bacteria</taxon>
        <taxon>Bacillati</taxon>
        <taxon>Actinomycetota</taxon>
        <taxon>Actinomycetes</taxon>
        <taxon>Micrococcales</taxon>
        <taxon>Microbacteriaceae</taxon>
        <taxon>Leucobacter</taxon>
    </lineage>
</organism>
<dbReference type="EMBL" id="CP060716">
    <property type="protein sequence ID" value="QNN63428.1"/>
    <property type="molecule type" value="Genomic_DNA"/>
</dbReference>
<dbReference type="AlphaFoldDB" id="A0A7G9S6F3"/>
<name>A0A7G9S6F3_9MICO</name>
<protein>
    <submittedName>
        <fullName evidence="2">N-acetyltransferase</fullName>
    </submittedName>
</protein>
<dbReference type="PANTHER" id="PTHR31435:SF9">
    <property type="entry name" value="PROTEIN NATD1"/>
    <property type="match status" value="1"/>
</dbReference>
<evidence type="ECO:0000313" key="2">
    <source>
        <dbReference type="EMBL" id="QNN63428.1"/>
    </source>
</evidence>
<dbReference type="Gene3D" id="3.40.630.30">
    <property type="match status" value="1"/>
</dbReference>
<evidence type="ECO:0000259" key="1">
    <source>
        <dbReference type="PROSITE" id="PS51729"/>
    </source>
</evidence>
<dbReference type="SUPFAM" id="SSF55729">
    <property type="entry name" value="Acyl-CoA N-acyltransferases (Nat)"/>
    <property type="match status" value="1"/>
</dbReference>
<proteinExistence type="predicted"/>